<keyword evidence="2" id="KW-1185">Reference proteome</keyword>
<name>A0ACC1IMW8_9FUNG</name>
<accession>A0ACC1IMW8</accession>
<comment type="caution">
    <text evidence="1">The sequence shown here is derived from an EMBL/GenBank/DDBJ whole genome shotgun (WGS) entry which is preliminary data.</text>
</comment>
<dbReference type="Proteomes" id="UP001150581">
    <property type="component" value="Unassembled WGS sequence"/>
</dbReference>
<reference evidence="1" key="1">
    <citation type="submission" date="2022-07" db="EMBL/GenBank/DDBJ databases">
        <title>Phylogenomic reconstructions and comparative analyses of Kickxellomycotina fungi.</title>
        <authorList>
            <person name="Reynolds N.K."/>
            <person name="Stajich J.E."/>
            <person name="Barry K."/>
            <person name="Grigoriev I.V."/>
            <person name="Crous P."/>
            <person name="Smith M.E."/>
        </authorList>
    </citation>
    <scope>NUCLEOTIDE SEQUENCE</scope>
    <source>
        <strain evidence="1">Benny 63K</strain>
    </source>
</reference>
<dbReference type="EMBL" id="JANBPG010000376">
    <property type="protein sequence ID" value="KAJ1897028.1"/>
    <property type="molecule type" value="Genomic_DNA"/>
</dbReference>
<proteinExistence type="predicted"/>
<sequence>MTCACLPHQHKHCKLEGVPPACWFLVHDRKEPCGCGGGDCDKYKQLMAKLILCGFDPLSQEDVIFLRNTVVNESGNAEKTVACFSKWKSGHNAKWHYKN</sequence>
<organism evidence="1 2">
    <name type="scientific">Kickxella alabastrina</name>
    <dbReference type="NCBI Taxonomy" id="61397"/>
    <lineage>
        <taxon>Eukaryota</taxon>
        <taxon>Fungi</taxon>
        <taxon>Fungi incertae sedis</taxon>
        <taxon>Zoopagomycota</taxon>
        <taxon>Kickxellomycotina</taxon>
        <taxon>Kickxellomycetes</taxon>
        <taxon>Kickxellales</taxon>
        <taxon>Kickxellaceae</taxon>
        <taxon>Kickxella</taxon>
    </lineage>
</organism>
<protein>
    <submittedName>
        <fullName evidence="1">Uncharacterized protein</fullName>
    </submittedName>
</protein>
<evidence type="ECO:0000313" key="1">
    <source>
        <dbReference type="EMBL" id="KAJ1897028.1"/>
    </source>
</evidence>
<evidence type="ECO:0000313" key="2">
    <source>
        <dbReference type="Proteomes" id="UP001150581"/>
    </source>
</evidence>
<gene>
    <name evidence="1" type="ORF">LPJ66_003635</name>
</gene>